<evidence type="ECO:0008006" key="6">
    <source>
        <dbReference type="Google" id="ProtNLM"/>
    </source>
</evidence>
<dbReference type="InterPro" id="IPR050498">
    <property type="entry name" value="Ycf3"/>
</dbReference>
<keyword evidence="1" id="KW-0677">Repeat</keyword>
<keyword evidence="5" id="KW-1185">Reference proteome</keyword>
<dbReference type="Pfam" id="PF13181">
    <property type="entry name" value="TPR_8"/>
    <property type="match status" value="3"/>
</dbReference>
<evidence type="ECO:0000256" key="3">
    <source>
        <dbReference type="PROSITE-ProRule" id="PRU00339"/>
    </source>
</evidence>
<feature type="repeat" description="TPR" evidence="3">
    <location>
        <begin position="163"/>
        <end position="196"/>
    </location>
</feature>
<dbReference type="InterPro" id="IPR019734">
    <property type="entry name" value="TPR_rpt"/>
</dbReference>
<dbReference type="Proteomes" id="UP001431209">
    <property type="component" value="Unassembled WGS sequence"/>
</dbReference>
<name>A0AAW2ZQH1_9EUKA</name>
<organism evidence="4 5">
    <name type="scientific">Acrasis kona</name>
    <dbReference type="NCBI Taxonomy" id="1008807"/>
    <lineage>
        <taxon>Eukaryota</taxon>
        <taxon>Discoba</taxon>
        <taxon>Heterolobosea</taxon>
        <taxon>Tetramitia</taxon>
        <taxon>Eutetramitia</taxon>
        <taxon>Acrasidae</taxon>
        <taxon>Acrasis</taxon>
    </lineage>
</organism>
<dbReference type="EMBL" id="JAOPGA020001838">
    <property type="protein sequence ID" value="KAL0491649.1"/>
    <property type="molecule type" value="Genomic_DNA"/>
</dbReference>
<reference evidence="4 5" key="1">
    <citation type="submission" date="2024-03" db="EMBL/GenBank/DDBJ databases">
        <title>The Acrasis kona genome and developmental transcriptomes reveal deep origins of eukaryotic multicellular pathways.</title>
        <authorList>
            <person name="Sheikh S."/>
            <person name="Fu C.-J."/>
            <person name="Brown M.W."/>
            <person name="Baldauf S.L."/>
        </authorList>
    </citation>
    <scope>NUCLEOTIDE SEQUENCE [LARGE SCALE GENOMIC DNA]</scope>
    <source>
        <strain evidence="4 5">ATCC MYA-3509</strain>
    </source>
</reference>
<dbReference type="PANTHER" id="PTHR44858">
    <property type="entry name" value="TETRATRICOPEPTIDE REPEAT PROTEIN 6"/>
    <property type="match status" value="1"/>
</dbReference>
<sequence length="382" mass="44866">MTIEDDMMIERTWSKTTPSTRSCGASKYLPVTPSIDEEPTQTLIEYEKVMDKFDEARAAKNYDLASYTIELAIRLRPTYFYSYYKKAFLYKSMKTKTVETLKCCKHALLLVQMRRNTFWIHVLTGFLCELNNNLDGAYKCYKEAIDLVDDGIIVDAQRYEHVADVYFRMGMILGDKKDFTPAIQHFERAYGLEHKPYYLGMCYNNIGWCYKQMNDDINACENYSRAIKENDKVVLFFTNRVKSYKSLHKFDEAISDIKQVLNGLTEDKRTVSEMMCELGLIFHTKKQFEKAKEQFRNALTVYDRMFFPYLFLASLSYMDSQLNESVQLLDKGIQNCYDDEAGLNYLVELRARIHLMLGNNELANQDTNRIRSYKKNFLSRID</sequence>
<feature type="repeat" description="TPR" evidence="3">
    <location>
        <begin position="272"/>
        <end position="305"/>
    </location>
</feature>
<dbReference type="SMART" id="SM00028">
    <property type="entry name" value="TPR"/>
    <property type="match status" value="5"/>
</dbReference>
<comment type="caution">
    <text evidence="4">The sequence shown here is derived from an EMBL/GenBank/DDBJ whole genome shotgun (WGS) entry which is preliminary data.</text>
</comment>
<evidence type="ECO:0000313" key="5">
    <source>
        <dbReference type="Proteomes" id="UP001431209"/>
    </source>
</evidence>
<dbReference type="InterPro" id="IPR011990">
    <property type="entry name" value="TPR-like_helical_dom_sf"/>
</dbReference>
<keyword evidence="2 3" id="KW-0802">TPR repeat</keyword>
<evidence type="ECO:0000256" key="2">
    <source>
        <dbReference type="ARBA" id="ARBA00022803"/>
    </source>
</evidence>
<evidence type="ECO:0000313" key="4">
    <source>
        <dbReference type="EMBL" id="KAL0491649.1"/>
    </source>
</evidence>
<accession>A0AAW2ZQH1</accession>
<dbReference type="PROSITE" id="PS50005">
    <property type="entry name" value="TPR"/>
    <property type="match status" value="2"/>
</dbReference>
<proteinExistence type="predicted"/>
<dbReference type="AlphaFoldDB" id="A0AAW2ZQH1"/>
<dbReference type="SUPFAM" id="SSF48452">
    <property type="entry name" value="TPR-like"/>
    <property type="match status" value="2"/>
</dbReference>
<protein>
    <recommendedName>
        <fullName evidence="6">Tetratricopeptide repeat protein</fullName>
    </recommendedName>
</protein>
<gene>
    <name evidence="4" type="ORF">AKO1_000589</name>
</gene>
<dbReference type="Gene3D" id="1.25.40.10">
    <property type="entry name" value="Tetratricopeptide repeat domain"/>
    <property type="match status" value="2"/>
</dbReference>
<dbReference type="PANTHER" id="PTHR44858:SF1">
    <property type="entry name" value="UDP-N-ACETYLGLUCOSAMINE--PEPTIDE N-ACETYLGLUCOSAMINYLTRANSFERASE SPINDLY-RELATED"/>
    <property type="match status" value="1"/>
</dbReference>
<evidence type="ECO:0000256" key="1">
    <source>
        <dbReference type="ARBA" id="ARBA00022737"/>
    </source>
</evidence>